<dbReference type="SMART" id="SM00226">
    <property type="entry name" value="LMWPc"/>
    <property type="match status" value="1"/>
</dbReference>
<dbReference type="SUPFAM" id="SSF52788">
    <property type="entry name" value="Phosphotyrosine protein phosphatases I"/>
    <property type="match status" value="1"/>
</dbReference>
<dbReference type="InterPro" id="IPR050438">
    <property type="entry name" value="LMW_PTPase"/>
</dbReference>
<dbReference type="PRINTS" id="PR00719">
    <property type="entry name" value="LMWPTPASE"/>
</dbReference>
<evidence type="ECO:0000256" key="1">
    <source>
        <dbReference type="ARBA" id="ARBA00011063"/>
    </source>
</evidence>
<protein>
    <recommendedName>
        <fullName evidence="2">protein-tyrosine-phosphatase</fullName>
        <ecNumber evidence="2">3.1.3.48</ecNumber>
    </recommendedName>
</protein>
<evidence type="ECO:0000256" key="3">
    <source>
        <dbReference type="ARBA" id="ARBA00022801"/>
    </source>
</evidence>
<comment type="similarity">
    <text evidence="1">Belongs to the low molecular weight phosphotyrosine protein phosphatase family.</text>
</comment>
<keyword evidence="4" id="KW-0904">Protein phosphatase</keyword>
<accession>A0A0F9YHQ0</accession>
<evidence type="ECO:0000313" key="6">
    <source>
        <dbReference type="EMBL" id="KKO11782.1"/>
    </source>
</evidence>
<dbReference type="InterPro" id="IPR023485">
    <property type="entry name" value="Ptyr_pPase"/>
</dbReference>
<comment type="caution">
    <text evidence="6">The sequence shown here is derived from an EMBL/GenBank/DDBJ whole genome shotgun (WGS) entry which is preliminary data.</text>
</comment>
<feature type="domain" description="Phosphotyrosine protein phosphatase I" evidence="5">
    <location>
        <begin position="5"/>
        <end position="153"/>
    </location>
</feature>
<sequence length="167" mass="17935">MNTQLNLLMVCLGNICRSPTAQAVMAARIADAGLQDSIRVESAGTAGYHIGKAPDPRSMAAALRRGYDMSAQRARQVSVEDFHKFDLILAMDSSNLNHLLQMAPATTADKVSLLLSHAPLSTTDVPDPYHGGDNGFEQVLDLIEQACDALLVTVQADLQGHRTTGDY</sequence>
<evidence type="ECO:0000259" key="5">
    <source>
        <dbReference type="SMART" id="SM00226"/>
    </source>
</evidence>
<dbReference type="InterPro" id="IPR017867">
    <property type="entry name" value="Tyr_phospatase_low_mol_wt"/>
</dbReference>
<keyword evidence="3" id="KW-0378">Hydrolase</keyword>
<dbReference type="AlphaFoldDB" id="A0A0F9YHQ0"/>
<dbReference type="InterPro" id="IPR036196">
    <property type="entry name" value="Ptyr_pPase_sf"/>
</dbReference>
<dbReference type="GO" id="GO:0004725">
    <property type="term" value="F:protein tyrosine phosphatase activity"/>
    <property type="evidence" value="ECO:0007669"/>
    <property type="project" value="UniProtKB-EC"/>
</dbReference>
<dbReference type="Pfam" id="PF01451">
    <property type="entry name" value="LMWPc"/>
    <property type="match status" value="1"/>
</dbReference>
<organism evidence="6">
    <name type="scientific">marine sediment metagenome</name>
    <dbReference type="NCBI Taxonomy" id="412755"/>
    <lineage>
        <taxon>unclassified sequences</taxon>
        <taxon>metagenomes</taxon>
        <taxon>ecological metagenomes</taxon>
    </lineage>
</organism>
<proteinExistence type="inferred from homology"/>
<evidence type="ECO:0000256" key="2">
    <source>
        <dbReference type="ARBA" id="ARBA00013064"/>
    </source>
</evidence>
<dbReference type="EMBL" id="LAZR01000002">
    <property type="protein sequence ID" value="KKO11782.1"/>
    <property type="molecule type" value="Genomic_DNA"/>
</dbReference>
<gene>
    <name evidence="6" type="ORF">LCGC14_0012830</name>
</gene>
<dbReference type="FunFam" id="3.40.50.2300:FF:000113">
    <property type="entry name" value="Low molecular weight protein-tyrosine-phosphatase"/>
    <property type="match status" value="1"/>
</dbReference>
<dbReference type="CDD" id="cd16343">
    <property type="entry name" value="LMWPTP"/>
    <property type="match status" value="1"/>
</dbReference>
<evidence type="ECO:0000256" key="4">
    <source>
        <dbReference type="ARBA" id="ARBA00022912"/>
    </source>
</evidence>
<reference evidence="6" key="1">
    <citation type="journal article" date="2015" name="Nature">
        <title>Complex archaea that bridge the gap between prokaryotes and eukaryotes.</title>
        <authorList>
            <person name="Spang A."/>
            <person name="Saw J.H."/>
            <person name="Jorgensen S.L."/>
            <person name="Zaremba-Niedzwiedzka K."/>
            <person name="Martijn J."/>
            <person name="Lind A.E."/>
            <person name="van Eijk R."/>
            <person name="Schleper C."/>
            <person name="Guy L."/>
            <person name="Ettema T.J."/>
        </authorList>
    </citation>
    <scope>NUCLEOTIDE SEQUENCE</scope>
</reference>
<dbReference type="PANTHER" id="PTHR11717:SF7">
    <property type="entry name" value="LOW MOLECULAR WEIGHT PHOSPHOTYROSINE PROTEIN PHOSPHATASE"/>
    <property type="match status" value="1"/>
</dbReference>
<dbReference type="PANTHER" id="PTHR11717">
    <property type="entry name" value="LOW MOLECULAR WEIGHT PROTEIN TYROSINE PHOSPHATASE"/>
    <property type="match status" value="1"/>
</dbReference>
<dbReference type="Gene3D" id="3.40.50.2300">
    <property type="match status" value="1"/>
</dbReference>
<name>A0A0F9YHQ0_9ZZZZ</name>
<dbReference type="EC" id="3.1.3.48" evidence="2"/>